<dbReference type="AlphaFoldDB" id="A0A2M4C660"/>
<name>A0A2M4C660_9DIPT</name>
<feature type="signal peptide" evidence="1">
    <location>
        <begin position="1"/>
        <end position="17"/>
    </location>
</feature>
<sequence>MFLFLIFLSSYSQLTTTCRTEAKLTCLGIKAVVKLIRLKHRKSKINHLHQTQQAFVLCTDTVLVRSLPQQPFLGWFEQWETLHRDILAQRDGATSDKNRVQIFAQTRNRDQLAAEINSVAKDIDVKVVQQFHDFFHKLWIRLVAVEQHVHVAVQPVEQDL</sequence>
<keyword evidence="1" id="KW-0732">Signal</keyword>
<proteinExistence type="predicted"/>
<dbReference type="EMBL" id="GGFJ01011663">
    <property type="protein sequence ID" value="MBW60804.1"/>
    <property type="molecule type" value="Transcribed_RNA"/>
</dbReference>
<organism evidence="2">
    <name type="scientific">Anopheles marajoara</name>
    <dbReference type="NCBI Taxonomy" id="58244"/>
    <lineage>
        <taxon>Eukaryota</taxon>
        <taxon>Metazoa</taxon>
        <taxon>Ecdysozoa</taxon>
        <taxon>Arthropoda</taxon>
        <taxon>Hexapoda</taxon>
        <taxon>Insecta</taxon>
        <taxon>Pterygota</taxon>
        <taxon>Neoptera</taxon>
        <taxon>Endopterygota</taxon>
        <taxon>Diptera</taxon>
        <taxon>Nematocera</taxon>
        <taxon>Culicoidea</taxon>
        <taxon>Culicidae</taxon>
        <taxon>Anophelinae</taxon>
        <taxon>Anopheles</taxon>
    </lineage>
</organism>
<evidence type="ECO:0000313" key="2">
    <source>
        <dbReference type="EMBL" id="MBW60804.1"/>
    </source>
</evidence>
<reference evidence="2" key="1">
    <citation type="submission" date="2018-01" db="EMBL/GenBank/DDBJ databases">
        <title>An insight into the sialome of Amazonian anophelines.</title>
        <authorList>
            <person name="Ribeiro J.M."/>
            <person name="Scarpassa V."/>
            <person name="Calvo E."/>
        </authorList>
    </citation>
    <scope>NUCLEOTIDE SEQUENCE</scope>
    <source>
        <tissue evidence="2">Salivary glands</tissue>
    </source>
</reference>
<accession>A0A2M4C660</accession>
<evidence type="ECO:0000256" key="1">
    <source>
        <dbReference type="SAM" id="SignalP"/>
    </source>
</evidence>
<feature type="chain" id="PRO_5014882585" evidence="1">
    <location>
        <begin position="18"/>
        <end position="160"/>
    </location>
</feature>
<protein>
    <submittedName>
        <fullName evidence="2">Putative secreted protein</fullName>
    </submittedName>
</protein>